<proteinExistence type="predicted"/>
<dbReference type="EMBL" id="VDCV01000009">
    <property type="protein sequence ID" value="KAB5540618.1"/>
    <property type="molecule type" value="Genomic_DNA"/>
</dbReference>
<name>A0A5N5LDR1_9ROSI</name>
<comment type="caution">
    <text evidence="1">The sequence shown here is derived from an EMBL/GenBank/DDBJ whole genome shotgun (WGS) entry which is preliminary data.</text>
</comment>
<evidence type="ECO:0000313" key="2">
    <source>
        <dbReference type="Proteomes" id="UP000326939"/>
    </source>
</evidence>
<organism evidence="1 2">
    <name type="scientific">Salix brachista</name>
    <dbReference type="NCBI Taxonomy" id="2182728"/>
    <lineage>
        <taxon>Eukaryota</taxon>
        <taxon>Viridiplantae</taxon>
        <taxon>Streptophyta</taxon>
        <taxon>Embryophyta</taxon>
        <taxon>Tracheophyta</taxon>
        <taxon>Spermatophyta</taxon>
        <taxon>Magnoliopsida</taxon>
        <taxon>eudicotyledons</taxon>
        <taxon>Gunneridae</taxon>
        <taxon>Pentapetalae</taxon>
        <taxon>rosids</taxon>
        <taxon>fabids</taxon>
        <taxon>Malpighiales</taxon>
        <taxon>Salicaceae</taxon>
        <taxon>Saliceae</taxon>
        <taxon>Salix</taxon>
    </lineage>
</organism>
<accession>A0A5N5LDR1</accession>
<protein>
    <submittedName>
        <fullName evidence="1">Uncharacterized protein</fullName>
    </submittedName>
</protein>
<dbReference type="Proteomes" id="UP000326939">
    <property type="component" value="Chromosome 9"/>
</dbReference>
<sequence length="111" mass="12175">MPEGPEARAVKSPRAYSTRFPTMVSQGGVWSSGPWGFAGTNDGNPQITAEFVAPCYYMNNYSPTGFHHFRFLVITAAYAMLCRFEQQHAKEAQFRGVLAALAPVRAASLTL</sequence>
<evidence type="ECO:0000313" key="1">
    <source>
        <dbReference type="EMBL" id="KAB5540618.1"/>
    </source>
</evidence>
<dbReference type="AlphaFoldDB" id="A0A5N5LDR1"/>
<gene>
    <name evidence="1" type="ORF">DKX38_013592</name>
</gene>
<keyword evidence="2" id="KW-1185">Reference proteome</keyword>
<reference evidence="2" key="1">
    <citation type="journal article" date="2019" name="Gigascience">
        <title>De novo genome assembly of the endangered Acer yangbiense, a plant species with extremely small populations endemic to Yunnan Province, China.</title>
        <authorList>
            <person name="Yang J."/>
            <person name="Wariss H.M."/>
            <person name="Tao L."/>
            <person name="Zhang R."/>
            <person name="Yun Q."/>
            <person name="Hollingsworth P."/>
            <person name="Dao Z."/>
            <person name="Luo G."/>
            <person name="Guo H."/>
            <person name="Ma Y."/>
            <person name="Sun W."/>
        </authorList>
    </citation>
    <scope>NUCLEOTIDE SEQUENCE [LARGE SCALE GENOMIC DNA]</scope>
    <source>
        <strain evidence="2">cv. br00</strain>
    </source>
</reference>